<organism evidence="4 5">
    <name type="scientific">Halobium salinum</name>
    <dbReference type="NCBI Taxonomy" id="1364940"/>
    <lineage>
        <taxon>Archaea</taxon>
        <taxon>Methanobacteriati</taxon>
        <taxon>Methanobacteriota</taxon>
        <taxon>Stenosarchaea group</taxon>
        <taxon>Halobacteria</taxon>
        <taxon>Halobacteriales</taxon>
        <taxon>Haloferacaceae</taxon>
        <taxon>Halobium</taxon>
    </lineage>
</organism>
<dbReference type="AlphaFoldDB" id="A0ABD5PDT3"/>
<dbReference type="SUPFAM" id="SSF53335">
    <property type="entry name" value="S-adenosyl-L-methionine-dependent methyltransferases"/>
    <property type="match status" value="2"/>
</dbReference>
<dbReference type="PANTHER" id="PTHR47816:SF4">
    <property type="entry name" value="RIBOSOMAL RNA SMALL SUBUNIT METHYLTRANSFERASE C"/>
    <property type="match status" value="1"/>
</dbReference>
<keyword evidence="5" id="KW-1185">Reference proteome</keyword>
<accession>A0ABD5PDT3</accession>
<evidence type="ECO:0000313" key="4">
    <source>
        <dbReference type="EMBL" id="MFC4358888.1"/>
    </source>
</evidence>
<dbReference type="GO" id="GO:0008168">
    <property type="term" value="F:methyltransferase activity"/>
    <property type="evidence" value="ECO:0007669"/>
    <property type="project" value="UniProtKB-KW"/>
</dbReference>
<protein>
    <submittedName>
        <fullName evidence="4">Methyltransferase</fullName>
    </submittedName>
</protein>
<feature type="domain" description="Methyltransferase small" evidence="3">
    <location>
        <begin position="214"/>
        <end position="374"/>
    </location>
</feature>
<proteinExistence type="predicted"/>
<dbReference type="Proteomes" id="UP001595921">
    <property type="component" value="Unassembled WGS sequence"/>
</dbReference>
<comment type="caution">
    <text evidence="4">The sequence shown here is derived from an EMBL/GenBank/DDBJ whole genome shotgun (WGS) entry which is preliminary data.</text>
</comment>
<reference evidence="4 5" key="1">
    <citation type="journal article" date="2019" name="Int. J. Syst. Evol. Microbiol.">
        <title>The Global Catalogue of Microorganisms (GCM) 10K type strain sequencing project: providing services to taxonomists for standard genome sequencing and annotation.</title>
        <authorList>
            <consortium name="The Broad Institute Genomics Platform"/>
            <consortium name="The Broad Institute Genome Sequencing Center for Infectious Disease"/>
            <person name="Wu L."/>
            <person name="Ma J."/>
        </authorList>
    </citation>
    <scope>NUCLEOTIDE SEQUENCE [LARGE SCALE GENOMIC DNA]</scope>
    <source>
        <strain evidence="4 5">CGMCC 1.12553</strain>
    </source>
</reference>
<evidence type="ECO:0000259" key="3">
    <source>
        <dbReference type="Pfam" id="PF05175"/>
    </source>
</evidence>
<dbReference type="GO" id="GO:0032259">
    <property type="term" value="P:methylation"/>
    <property type="evidence" value="ECO:0007669"/>
    <property type="project" value="UniProtKB-KW"/>
</dbReference>
<dbReference type="CDD" id="cd02440">
    <property type="entry name" value="AdoMet_MTases"/>
    <property type="match status" value="1"/>
</dbReference>
<sequence length="378" mass="40199">MNRTPYSLALESRVSAGPATYRFHTADGVVSKESFRRPELLLLEHLWGTDLGDLLVVEANYGVVGTVLATAAESVHATESSARAATLCDRNANENDADASVSVVADLETLDGRFDTVAYAPKPFTPVAVGKQRAVDALSALRPDGRLYLASAEEEGLGRYESALRTTGASVREVAEDGRFRLSEATHTESSLGTDTPSFVTQRTLTPTVDGVDLSFVAAPGTFSASALDEGTRLLASAARVDDGDRVLDLCCGYGALGAYAGRVADCELWLSDDSRVATRCAERSLRASGVDGTVVTADCVEGVAGRTFDTVLCNPPTHAGAGVLSELLGDVRGLLAPEGRLFLVHHRDLDLGVHLSRFRRVERVREGEDHVVLRAIP</sequence>
<dbReference type="PANTHER" id="PTHR47816">
    <property type="entry name" value="RIBOSOMAL RNA SMALL SUBUNIT METHYLTRANSFERASE C"/>
    <property type="match status" value="1"/>
</dbReference>
<dbReference type="InterPro" id="IPR029063">
    <property type="entry name" value="SAM-dependent_MTases_sf"/>
</dbReference>
<dbReference type="Pfam" id="PF05175">
    <property type="entry name" value="MTS"/>
    <property type="match status" value="2"/>
</dbReference>
<gene>
    <name evidence="4" type="ORF">ACFO0N_13140</name>
</gene>
<name>A0ABD5PDT3_9EURY</name>
<dbReference type="InterPro" id="IPR007848">
    <property type="entry name" value="Small_mtfrase_dom"/>
</dbReference>
<dbReference type="Gene3D" id="3.40.50.150">
    <property type="entry name" value="Vaccinia Virus protein VP39"/>
    <property type="match status" value="2"/>
</dbReference>
<dbReference type="EMBL" id="JBHSDS010000007">
    <property type="protein sequence ID" value="MFC4358888.1"/>
    <property type="molecule type" value="Genomic_DNA"/>
</dbReference>
<dbReference type="RefSeq" id="WP_267619812.1">
    <property type="nucleotide sequence ID" value="NZ_JAODIW010000004.1"/>
</dbReference>
<keyword evidence="1 4" id="KW-0489">Methyltransferase</keyword>
<feature type="domain" description="Methyltransferase small" evidence="3">
    <location>
        <begin position="21"/>
        <end position="182"/>
    </location>
</feature>
<keyword evidence="2" id="KW-0808">Transferase</keyword>
<evidence type="ECO:0000313" key="5">
    <source>
        <dbReference type="Proteomes" id="UP001595921"/>
    </source>
</evidence>
<evidence type="ECO:0000256" key="1">
    <source>
        <dbReference type="ARBA" id="ARBA00022603"/>
    </source>
</evidence>
<dbReference type="InterPro" id="IPR046977">
    <property type="entry name" value="RsmC/RlmG"/>
</dbReference>
<evidence type="ECO:0000256" key="2">
    <source>
        <dbReference type="ARBA" id="ARBA00022679"/>
    </source>
</evidence>